<reference evidence="2 3" key="1">
    <citation type="journal article" date="2019" name="Sci. Rep.">
        <title>Orb-weaving spider Araneus ventricosus genome elucidates the spidroin gene catalogue.</title>
        <authorList>
            <person name="Kono N."/>
            <person name="Nakamura H."/>
            <person name="Ohtoshi R."/>
            <person name="Moran D.A.P."/>
            <person name="Shinohara A."/>
            <person name="Yoshida Y."/>
            <person name="Fujiwara M."/>
            <person name="Mori M."/>
            <person name="Tomita M."/>
            <person name="Arakawa K."/>
        </authorList>
    </citation>
    <scope>NUCLEOTIDE SEQUENCE [LARGE SCALE GENOMIC DNA]</scope>
</reference>
<keyword evidence="3" id="KW-1185">Reference proteome</keyword>
<accession>A0A4Y2MQI2</accession>
<feature type="region of interest" description="Disordered" evidence="1">
    <location>
        <begin position="9"/>
        <end position="56"/>
    </location>
</feature>
<name>A0A4Y2MQI2_ARAVE</name>
<proteinExistence type="predicted"/>
<feature type="compositionally biased region" description="Acidic residues" evidence="1">
    <location>
        <begin position="38"/>
        <end position="50"/>
    </location>
</feature>
<feature type="compositionally biased region" description="Acidic residues" evidence="1">
    <location>
        <begin position="11"/>
        <end position="30"/>
    </location>
</feature>
<evidence type="ECO:0000313" key="2">
    <source>
        <dbReference type="EMBL" id="GBN28574.1"/>
    </source>
</evidence>
<gene>
    <name evidence="2" type="ORF">AVEN_200514_1</name>
</gene>
<evidence type="ECO:0000256" key="1">
    <source>
        <dbReference type="SAM" id="MobiDB-lite"/>
    </source>
</evidence>
<dbReference type="Proteomes" id="UP000499080">
    <property type="component" value="Unassembled WGS sequence"/>
</dbReference>
<protein>
    <submittedName>
        <fullName evidence="2">Uncharacterized protein</fullName>
    </submittedName>
</protein>
<sequence>MERLHKFLAEVETDDDSDFDNGPEDGLEENFSEHESFCEAESEEDEDSEHEEANNSEWFSSKDGVQWKRTIFRGISFHWSALLFSIFAKVLLESEVSKSLINDLLGSAQFSLAIWPYWVIKIRACSGKVVGCECPLPPSAFPLATWPHWCQDLSLQWQSLASECPLPPSGETGCWQSEIQPPAFLWFILSHLSLCNAEKLIRQW</sequence>
<evidence type="ECO:0000313" key="3">
    <source>
        <dbReference type="Proteomes" id="UP000499080"/>
    </source>
</evidence>
<dbReference type="EMBL" id="BGPR01007661">
    <property type="protein sequence ID" value="GBN28574.1"/>
    <property type="molecule type" value="Genomic_DNA"/>
</dbReference>
<comment type="caution">
    <text evidence="2">The sequence shown here is derived from an EMBL/GenBank/DDBJ whole genome shotgun (WGS) entry which is preliminary data.</text>
</comment>
<dbReference type="AlphaFoldDB" id="A0A4Y2MQI2"/>
<organism evidence="2 3">
    <name type="scientific">Araneus ventricosus</name>
    <name type="common">Orbweaver spider</name>
    <name type="synonym">Epeira ventricosa</name>
    <dbReference type="NCBI Taxonomy" id="182803"/>
    <lineage>
        <taxon>Eukaryota</taxon>
        <taxon>Metazoa</taxon>
        <taxon>Ecdysozoa</taxon>
        <taxon>Arthropoda</taxon>
        <taxon>Chelicerata</taxon>
        <taxon>Arachnida</taxon>
        <taxon>Araneae</taxon>
        <taxon>Araneomorphae</taxon>
        <taxon>Entelegynae</taxon>
        <taxon>Araneoidea</taxon>
        <taxon>Araneidae</taxon>
        <taxon>Araneus</taxon>
    </lineage>
</organism>